<reference evidence="2 3" key="1">
    <citation type="submission" date="2016-04" db="EMBL/GenBank/DDBJ databases">
        <title>A degradative enzymes factory behind the ericoid mycorrhizal symbiosis.</title>
        <authorList>
            <consortium name="DOE Joint Genome Institute"/>
            <person name="Martino E."/>
            <person name="Morin E."/>
            <person name="Grelet G."/>
            <person name="Kuo A."/>
            <person name="Kohler A."/>
            <person name="Daghino S."/>
            <person name="Barry K."/>
            <person name="Choi C."/>
            <person name="Cichocki N."/>
            <person name="Clum A."/>
            <person name="Copeland A."/>
            <person name="Hainaut M."/>
            <person name="Haridas S."/>
            <person name="Labutti K."/>
            <person name="Lindquist E."/>
            <person name="Lipzen A."/>
            <person name="Khouja H.-R."/>
            <person name="Murat C."/>
            <person name="Ohm R."/>
            <person name="Olson A."/>
            <person name="Spatafora J."/>
            <person name="Veneault-Fourrey C."/>
            <person name="Henrissat B."/>
            <person name="Grigoriev I."/>
            <person name="Martin F."/>
            <person name="Perotto S."/>
        </authorList>
    </citation>
    <scope>NUCLEOTIDE SEQUENCE [LARGE SCALE GENOMIC DNA]</scope>
    <source>
        <strain evidence="2 3">F</strain>
    </source>
</reference>
<proteinExistence type="predicted"/>
<keyword evidence="1" id="KW-1133">Transmembrane helix</keyword>
<keyword evidence="3" id="KW-1185">Reference proteome</keyword>
<gene>
    <name evidence="2" type="ORF">L207DRAFT_129414</name>
</gene>
<accession>A0A2J6R8V2</accession>
<organism evidence="2 3">
    <name type="scientific">Hyaloscypha variabilis (strain UAMH 11265 / GT02V1 / F)</name>
    <name type="common">Meliniomyces variabilis</name>
    <dbReference type="NCBI Taxonomy" id="1149755"/>
    <lineage>
        <taxon>Eukaryota</taxon>
        <taxon>Fungi</taxon>
        <taxon>Dikarya</taxon>
        <taxon>Ascomycota</taxon>
        <taxon>Pezizomycotina</taxon>
        <taxon>Leotiomycetes</taxon>
        <taxon>Helotiales</taxon>
        <taxon>Hyaloscyphaceae</taxon>
        <taxon>Hyaloscypha</taxon>
        <taxon>Hyaloscypha variabilis</taxon>
    </lineage>
</organism>
<dbReference type="Proteomes" id="UP000235786">
    <property type="component" value="Unassembled WGS sequence"/>
</dbReference>
<evidence type="ECO:0000313" key="2">
    <source>
        <dbReference type="EMBL" id="PMD34951.1"/>
    </source>
</evidence>
<dbReference type="AlphaFoldDB" id="A0A2J6R8V2"/>
<keyword evidence="1" id="KW-0812">Transmembrane</keyword>
<feature type="transmembrane region" description="Helical" evidence="1">
    <location>
        <begin position="83"/>
        <end position="107"/>
    </location>
</feature>
<dbReference type="EMBL" id="KZ613953">
    <property type="protein sequence ID" value="PMD34951.1"/>
    <property type="molecule type" value="Genomic_DNA"/>
</dbReference>
<protein>
    <submittedName>
        <fullName evidence="2">Uncharacterized protein</fullName>
    </submittedName>
</protein>
<keyword evidence="1" id="KW-0472">Membrane</keyword>
<evidence type="ECO:0000313" key="3">
    <source>
        <dbReference type="Proteomes" id="UP000235786"/>
    </source>
</evidence>
<sequence length="163" mass="18853">MGSRVPFSALMTGFLTHFTHHRLSKYETENYERLSPENALSSISAGRRKELCCRHSRWSGEPRTHLGRQKTNLSGKVRLASRVCATTLSFLFAMLLPGLCYFGVLVYHQLTLPIKIQIVKIIKSFHCIYYTHKSILASIHRVESHKHLDRIRYHDIQELDACK</sequence>
<evidence type="ECO:0000256" key="1">
    <source>
        <dbReference type="SAM" id="Phobius"/>
    </source>
</evidence>
<name>A0A2J6R8V2_HYAVF</name>